<dbReference type="InterPro" id="IPR016181">
    <property type="entry name" value="Acyl_CoA_acyltransferase"/>
</dbReference>
<dbReference type="PANTHER" id="PTHR37817">
    <property type="entry name" value="N-ACETYLTRANSFERASE EIS"/>
    <property type="match status" value="1"/>
</dbReference>
<evidence type="ECO:0000313" key="2">
    <source>
        <dbReference type="EMBL" id="TWU14782.1"/>
    </source>
</evidence>
<dbReference type="AlphaFoldDB" id="A0A5C6BSR0"/>
<comment type="caution">
    <text evidence="2">The sequence shown here is derived from an EMBL/GenBank/DDBJ whole genome shotgun (WGS) entry which is preliminary data.</text>
</comment>
<sequence length="311" mass="35101">MTNTLDVHPASPDEVVVAHRNVYDIWSKGRTLEEHIQYRLNADQHRRATWFVGCTGGHVATSLGSYPVEFQVRGESIPGFAIGSVYTCAEYRGKGYAAQLIEGVEQHLAQRGMRLSILYSDITAEYYAAMGYRLCPASAGWRYLSTITKSKTDKSLAEFQEADDFAAMSAMYHDYHGATPFSIRRSDDYWRAMSSKFPEDHFFWLKAEDGSNRGYARLTPDPHGWRILDYACADQTDETLSALYNAVLSLTAGWDVDRCGGWLPNNSITNELFEVTDRKSEITMIKLLDPTLVIDDEIIAAADRFCEMDHV</sequence>
<name>A0A5C6BSR0_9PLAN</name>
<dbReference type="Proteomes" id="UP000320735">
    <property type="component" value="Unassembled WGS sequence"/>
</dbReference>
<gene>
    <name evidence="2" type="ORF">CA54_36510</name>
</gene>
<accession>A0A5C6BSR0</accession>
<dbReference type="OrthoDB" id="9796171at2"/>
<reference evidence="2 3" key="1">
    <citation type="submission" date="2019-02" db="EMBL/GenBank/DDBJ databases">
        <title>Deep-cultivation of Planctomycetes and their phenomic and genomic characterization uncovers novel biology.</title>
        <authorList>
            <person name="Wiegand S."/>
            <person name="Jogler M."/>
            <person name="Boedeker C."/>
            <person name="Pinto D."/>
            <person name="Vollmers J."/>
            <person name="Rivas-Marin E."/>
            <person name="Kohn T."/>
            <person name="Peeters S.H."/>
            <person name="Heuer A."/>
            <person name="Rast P."/>
            <person name="Oberbeckmann S."/>
            <person name="Bunk B."/>
            <person name="Jeske O."/>
            <person name="Meyerdierks A."/>
            <person name="Storesund J.E."/>
            <person name="Kallscheuer N."/>
            <person name="Luecker S."/>
            <person name="Lage O.M."/>
            <person name="Pohl T."/>
            <person name="Merkel B.J."/>
            <person name="Hornburger P."/>
            <person name="Mueller R.-W."/>
            <person name="Bruemmer F."/>
            <person name="Labrenz M."/>
            <person name="Spormann A.M."/>
            <person name="Op Den Camp H."/>
            <person name="Overmann J."/>
            <person name="Amann R."/>
            <person name="Jetten M.S.M."/>
            <person name="Mascher T."/>
            <person name="Medema M.H."/>
            <person name="Devos D.P."/>
            <person name="Kaster A.-K."/>
            <person name="Ovreas L."/>
            <person name="Rohde M."/>
            <person name="Galperin M.Y."/>
            <person name="Jogler C."/>
        </authorList>
    </citation>
    <scope>NUCLEOTIDE SEQUENCE [LARGE SCALE GENOMIC DNA]</scope>
    <source>
        <strain evidence="2 3">CA54</strain>
    </source>
</reference>
<evidence type="ECO:0000313" key="3">
    <source>
        <dbReference type="Proteomes" id="UP000320735"/>
    </source>
</evidence>
<dbReference type="PROSITE" id="PS51186">
    <property type="entry name" value="GNAT"/>
    <property type="match status" value="1"/>
</dbReference>
<dbReference type="EMBL" id="SJPP01000001">
    <property type="protein sequence ID" value="TWU14782.1"/>
    <property type="molecule type" value="Genomic_DNA"/>
</dbReference>
<dbReference type="GO" id="GO:0034069">
    <property type="term" value="F:aminoglycoside N-acetyltransferase activity"/>
    <property type="evidence" value="ECO:0007669"/>
    <property type="project" value="TreeGrafter"/>
</dbReference>
<protein>
    <recommendedName>
        <fullName evidence="1">N-acetyltransferase domain-containing protein</fullName>
    </recommendedName>
</protein>
<proteinExistence type="predicted"/>
<keyword evidence="3" id="KW-1185">Reference proteome</keyword>
<dbReference type="InterPro" id="IPR051554">
    <property type="entry name" value="Acetyltransferase_Eis"/>
</dbReference>
<dbReference type="InterPro" id="IPR000182">
    <property type="entry name" value="GNAT_dom"/>
</dbReference>
<dbReference type="CDD" id="cd04301">
    <property type="entry name" value="NAT_SF"/>
    <property type="match status" value="1"/>
</dbReference>
<dbReference type="PANTHER" id="PTHR37817:SF1">
    <property type="entry name" value="N-ACETYLTRANSFERASE EIS"/>
    <property type="match status" value="1"/>
</dbReference>
<evidence type="ECO:0000259" key="1">
    <source>
        <dbReference type="PROSITE" id="PS51186"/>
    </source>
</evidence>
<dbReference type="GO" id="GO:0030649">
    <property type="term" value="P:aminoglycoside antibiotic catabolic process"/>
    <property type="evidence" value="ECO:0007669"/>
    <property type="project" value="TreeGrafter"/>
</dbReference>
<dbReference type="RefSeq" id="WP_146372052.1">
    <property type="nucleotide sequence ID" value="NZ_SJPP01000001.1"/>
</dbReference>
<dbReference type="SUPFAM" id="SSF55729">
    <property type="entry name" value="Acyl-CoA N-acyltransferases (Nat)"/>
    <property type="match status" value="1"/>
</dbReference>
<organism evidence="2 3">
    <name type="scientific">Symmachiella macrocystis</name>
    <dbReference type="NCBI Taxonomy" id="2527985"/>
    <lineage>
        <taxon>Bacteria</taxon>
        <taxon>Pseudomonadati</taxon>
        <taxon>Planctomycetota</taxon>
        <taxon>Planctomycetia</taxon>
        <taxon>Planctomycetales</taxon>
        <taxon>Planctomycetaceae</taxon>
        <taxon>Symmachiella</taxon>
    </lineage>
</organism>
<dbReference type="Pfam" id="PF13527">
    <property type="entry name" value="Acetyltransf_9"/>
    <property type="match status" value="1"/>
</dbReference>
<feature type="domain" description="N-acetyltransferase" evidence="1">
    <location>
        <begin position="5"/>
        <end position="154"/>
    </location>
</feature>
<dbReference type="Gene3D" id="3.40.630.30">
    <property type="match status" value="2"/>
</dbReference>